<accession>A0A1H6TY09</accession>
<keyword evidence="2" id="KW-1185">Reference proteome</keyword>
<dbReference type="RefSeq" id="WP_090335407.1">
    <property type="nucleotide sequence ID" value="NZ_FNXY01000003.1"/>
</dbReference>
<dbReference type="GO" id="GO:0032259">
    <property type="term" value="P:methylation"/>
    <property type="evidence" value="ECO:0007669"/>
    <property type="project" value="UniProtKB-KW"/>
</dbReference>
<reference evidence="1 2" key="1">
    <citation type="submission" date="2016-10" db="EMBL/GenBank/DDBJ databases">
        <authorList>
            <person name="de Groot N.N."/>
        </authorList>
    </citation>
    <scope>NUCLEOTIDE SEQUENCE [LARGE SCALE GENOMIC DNA]</scope>
    <source>
        <strain evidence="1 2">DSM 19938</strain>
    </source>
</reference>
<protein>
    <submittedName>
        <fullName evidence="1">Methyltransferase domain-containing protein</fullName>
    </submittedName>
</protein>
<dbReference type="EMBL" id="FNXY01000003">
    <property type="protein sequence ID" value="SEI84086.1"/>
    <property type="molecule type" value="Genomic_DNA"/>
</dbReference>
<dbReference type="Pfam" id="PF13489">
    <property type="entry name" value="Methyltransf_23"/>
    <property type="match status" value="1"/>
</dbReference>
<dbReference type="STRING" id="408657.SAMN04487995_2443"/>
<organism evidence="1 2">
    <name type="scientific">Dyadobacter koreensis</name>
    <dbReference type="NCBI Taxonomy" id="408657"/>
    <lineage>
        <taxon>Bacteria</taxon>
        <taxon>Pseudomonadati</taxon>
        <taxon>Bacteroidota</taxon>
        <taxon>Cytophagia</taxon>
        <taxon>Cytophagales</taxon>
        <taxon>Spirosomataceae</taxon>
        <taxon>Dyadobacter</taxon>
    </lineage>
</organism>
<name>A0A1H6TY09_9BACT</name>
<dbReference type="AlphaFoldDB" id="A0A1H6TY09"/>
<keyword evidence="1" id="KW-0489">Methyltransferase</keyword>
<dbReference type="CDD" id="cd02440">
    <property type="entry name" value="AdoMet_MTases"/>
    <property type="match status" value="1"/>
</dbReference>
<dbReference type="Proteomes" id="UP000199532">
    <property type="component" value="Unassembled WGS sequence"/>
</dbReference>
<dbReference type="Gene3D" id="3.40.50.150">
    <property type="entry name" value="Vaccinia Virus protein VP39"/>
    <property type="match status" value="1"/>
</dbReference>
<evidence type="ECO:0000313" key="1">
    <source>
        <dbReference type="EMBL" id="SEI84086.1"/>
    </source>
</evidence>
<proteinExistence type="predicted"/>
<dbReference type="InterPro" id="IPR029063">
    <property type="entry name" value="SAM-dependent_MTases_sf"/>
</dbReference>
<sequence length="247" mass="28791">MNGLTDKEFWLNYWESKTGLVFSIPDNYPFLSLLKKLAPTNQVKNLLEIGGFPGYYSVWAHKNLKIKTDLLDFVIHPKILHDLEKANQIAEGSVGTIEADLFSYTPVGKYDLVMSNGLIEHFQNTTEIIQKHTQFLSENGILFISLPNFQGLNGWFQKTFDRDNYDKHYIESMDLVYLRNICKNLGLKDIEVYYSGRFMLWLENENKQPAWVQAFRKSTWFTLKVFSKFFPFETKALSPYIVITARA</sequence>
<dbReference type="OrthoDB" id="1523195at2"/>
<gene>
    <name evidence="1" type="ORF">SAMN04487995_2443</name>
</gene>
<dbReference type="SUPFAM" id="SSF53335">
    <property type="entry name" value="S-adenosyl-L-methionine-dependent methyltransferases"/>
    <property type="match status" value="1"/>
</dbReference>
<dbReference type="GO" id="GO:0008168">
    <property type="term" value="F:methyltransferase activity"/>
    <property type="evidence" value="ECO:0007669"/>
    <property type="project" value="UniProtKB-KW"/>
</dbReference>
<evidence type="ECO:0000313" key="2">
    <source>
        <dbReference type="Proteomes" id="UP000199532"/>
    </source>
</evidence>
<keyword evidence="1" id="KW-0808">Transferase</keyword>